<comment type="caution">
    <text evidence="1">The sequence shown here is derived from an EMBL/GenBank/DDBJ whole genome shotgun (WGS) entry which is preliminary data.</text>
</comment>
<reference evidence="1 2" key="1">
    <citation type="submission" date="2017-07" db="EMBL/GenBank/DDBJ databases">
        <title>Mechanisms for carbon and nitrogen cycling indicate functional differentiation within the Candidate Phyla Radiation.</title>
        <authorList>
            <person name="Danczak R.E."/>
            <person name="Johnston M.D."/>
            <person name="Kenah C."/>
            <person name="Slattery M."/>
            <person name="Wrighton K.C."/>
            <person name="Wilkins M.J."/>
        </authorList>
    </citation>
    <scope>NUCLEOTIDE SEQUENCE [LARGE SCALE GENOMIC DNA]</scope>
    <source>
        <strain evidence="1">Gr01-1014_77</strain>
    </source>
</reference>
<dbReference type="InterPro" id="IPR021857">
    <property type="entry name" value="DUF3467"/>
</dbReference>
<dbReference type="Proteomes" id="UP000319613">
    <property type="component" value="Unassembled WGS sequence"/>
</dbReference>
<protein>
    <recommendedName>
        <fullName evidence="3">DUF3467 domain-containing protein</fullName>
    </recommendedName>
</protein>
<gene>
    <name evidence="1" type="ORF">G01um101477_96</name>
</gene>
<evidence type="ECO:0000313" key="1">
    <source>
        <dbReference type="EMBL" id="TSC66394.1"/>
    </source>
</evidence>
<feature type="non-terminal residue" evidence="1">
    <location>
        <position position="67"/>
    </location>
</feature>
<organism evidence="1 2">
    <name type="scientific">Candidatus Doudnabacteria bacterium Gr01-1014_77</name>
    <dbReference type="NCBI Taxonomy" id="2017133"/>
    <lineage>
        <taxon>Bacteria</taxon>
        <taxon>Candidatus Doudnaibacteriota</taxon>
    </lineage>
</organism>
<proteinExistence type="predicted"/>
<dbReference type="AlphaFoldDB" id="A0A554JDL7"/>
<dbReference type="EMBL" id="VMFF01000006">
    <property type="protein sequence ID" value="TSC66394.1"/>
    <property type="molecule type" value="Genomic_DNA"/>
</dbReference>
<name>A0A554JDL7_9BACT</name>
<accession>A0A554JDL7</accession>
<evidence type="ECO:0008006" key="3">
    <source>
        <dbReference type="Google" id="ProtNLM"/>
    </source>
</evidence>
<evidence type="ECO:0000313" key="2">
    <source>
        <dbReference type="Proteomes" id="UP000319613"/>
    </source>
</evidence>
<sequence length="67" mass="7522">MNNENKQDQQIQVKITDEVLKGVYANTMQVTHSPDEFVLDFMNIFPASGVGIVTSKVIVSPAHYKRV</sequence>
<dbReference type="Pfam" id="PF11950">
    <property type="entry name" value="DUF3467"/>
    <property type="match status" value="1"/>
</dbReference>